<protein>
    <submittedName>
        <fullName evidence="2">Plasmid stabilization protein</fullName>
    </submittedName>
</protein>
<dbReference type="InterPro" id="IPR053853">
    <property type="entry name" value="FitA-like_RHH"/>
</dbReference>
<proteinExistence type="predicted"/>
<organism evidence="2 3">
    <name type="scientific">Pseudaminobacter soli</name>
    <name type="common">ex Zhang et al. 2022</name>
    <dbReference type="NCBI Taxonomy" id="2831468"/>
    <lineage>
        <taxon>Bacteria</taxon>
        <taxon>Pseudomonadati</taxon>
        <taxon>Pseudomonadota</taxon>
        <taxon>Alphaproteobacteria</taxon>
        <taxon>Hyphomicrobiales</taxon>
        <taxon>Phyllobacteriaceae</taxon>
        <taxon>Pseudaminobacter</taxon>
    </lineage>
</organism>
<gene>
    <name evidence="2" type="ORF">KEU06_08555</name>
</gene>
<evidence type="ECO:0000259" key="1">
    <source>
        <dbReference type="Pfam" id="PF22513"/>
    </source>
</evidence>
<evidence type="ECO:0000313" key="2">
    <source>
        <dbReference type="EMBL" id="MBS3648678.1"/>
    </source>
</evidence>
<keyword evidence="3" id="KW-1185">Reference proteome</keyword>
<dbReference type="Proteomes" id="UP000680348">
    <property type="component" value="Unassembled WGS sequence"/>
</dbReference>
<dbReference type="AlphaFoldDB" id="A0A942I2F4"/>
<dbReference type="Pfam" id="PF22513">
    <property type="entry name" value="FitA-like_RHH"/>
    <property type="match status" value="1"/>
</dbReference>
<feature type="domain" description="Antitoxin FitA-like ribbon-helix-helix" evidence="1">
    <location>
        <begin position="4"/>
        <end position="38"/>
    </location>
</feature>
<dbReference type="EMBL" id="JAGWCR010000004">
    <property type="protein sequence ID" value="MBS3648678.1"/>
    <property type="molecule type" value="Genomic_DNA"/>
</dbReference>
<reference evidence="2" key="1">
    <citation type="submission" date="2021-04" db="EMBL/GenBank/DDBJ databases">
        <title>Pseudaminobacter soli sp. nov., isolated from paddy soil contaminated by heavy metals.</title>
        <authorList>
            <person name="Zhang K."/>
        </authorList>
    </citation>
    <scope>NUCLEOTIDE SEQUENCE</scope>
    <source>
        <strain evidence="2">19-2017</strain>
    </source>
</reference>
<dbReference type="SUPFAM" id="SSF47598">
    <property type="entry name" value="Ribbon-helix-helix"/>
    <property type="match status" value="1"/>
</dbReference>
<name>A0A942I2F4_9HYPH</name>
<dbReference type="InterPro" id="IPR010985">
    <property type="entry name" value="Ribbon_hlx_hlx"/>
</dbReference>
<accession>A0A942I2F4</accession>
<evidence type="ECO:0000313" key="3">
    <source>
        <dbReference type="Proteomes" id="UP000680348"/>
    </source>
</evidence>
<dbReference type="GO" id="GO:0006355">
    <property type="term" value="P:regulation of DNA-templated transcription"/>
    <property type="evidence" value="ECO:0007669"/>
    <property type="project" value="InterPro"/>
</dbReference>
<sequence length="86" mass="9810">MGDMLIRDLDPELKRQIEERSRRNRRSLSEEAIDLIRRGILVDQKGAARLGDRLRAIIGDVHFTDEELDAIAASRAEPDREPPSFA</sequence>
<comment type="caution">
    <text evidence="2">The sequence shown here is derived from an EMBL/GenBank/DDBJ whole genome shotgun (WGS) entry which is preliminary data.</text>
</comment>